<keyword evidence="2" id="KW-0645">Protease</keyword>
<dbReference type="GO" id="GO:0008234">
    <property type="term" value="F:cysteine-type peptidase activity"/>
    <property type="evidence" value="ECO:0007669"/>
    <property type="project" value="UniProtKB-KW"/>
</dbReference>
<evidence type="ECO:0000313" key="5">
    <source>
        <dbReference type="EMBL" id="PIW18526.1"/>
    </source>
</evidence>
<dbReference type="Proteomes" id="UP000231019">
    <property type="component" value="Unassembled WGS sequence"/>
</dbReference>
<accession>A0A2M7G8T6</accession>
<gene>
    <name evidence="5" type="ORF">COW36_04330</name>
</gene>
<dbReference type="EMBL" id="PFFQ01000012">
    <property type="protein sequence ID" value="PIW18526.1"/>
    <property type="molecule type" value="Genomic_DNA"/>
</dbReference>
<name>A0A2M7G8T6_9BACT</name>
<sequence length="172" mass="20035">MPKNKNPTILVYGFGPFRHYRRNITQTLLLRLPKRAQLETLILPVRFEPELFLEPVKTLQPDYILGLGQCPRGKFLRLERKAWNLMRDKSQGLEAVIEAEGPVSLPVTWHLPLRSDTRVSYDAGRYVCNFSMYTLSRYAQQNQIPYAFVHIPRGFNLNRAHAWLENLLNGLD</sequence>
<dbReference type="SUPFAM" id="SSF53182">
    <property type="entry name" value="Pyrrolidone carboxyl peptidase (pyroglutamate aminopeptidase)"/>
    <property type="match status" value="1"/>
</dbReference>
<keyword evidence="4" id="KW-0788">Thiol protease</keyword>
<keyword evidence="3" id="KW-0378">Hydrolase</keyword>
<dbReference type="AlphaFoldDB" id="A0A2M7G8T6"/>
<dbReference type="Gene3D" id="3.40.630.20">
    <property type="entry name" value="Peptidase C15, pyroglutamyl peptidase I-like"/>
    <property type="match status" value="1"/>
</dbReference>
<dbReference type="PANTHER" id="PTHR23402">
    <property type="entry name" value="PROTEASE FAMILY C15 PYROGLUTAMYL-PEPTIDASE I-RELATED"/>
    <property type="match status" value="1"/>
</dbReference>
<dbReference type="InterPro" id="IPR016125">
    <property type="entry name" value="Peptidase_C15-like"/>
</dbReference>
<evidence type="ECO:0008006" key="7">
    <source>
        <dbReference type="Google" id="ProtNLM"/>
    </source>
</evidence>
<evidence type="ECO:0000256" key="1">
    <source>
        <dbReference type="ARBA" id="ARBA00006641"/>
    </source>
</evidence>
<evidence type="ECO:0000256" key="3">
    <source>
        <dbReference type="ARBA" id="ARBA00022801"/>
    </source>
</evidence>
<comment type="similarity">
    <text evidence="1">Belongs to the peptidase C15 family.</text>
</comment>
<dbReference type="PANTHER" id="PTHR23402:SF1">
    <property type="entry name" value="PYROGLUTAMYL-PEPTIDASE I"/>
    <property type="match status" value="1"/>
</dbReference>
<evidence type="ECO:0000313" key="6">
    <source>
        <dbReference type="Proteomes" id="UP000231019"/>
    </source>
</evidence>
<dbReference type="Pfam" id="PF01470">
    <property type="entry name" value="Peptidase_C15"/>
    <property type="match status" value="1"/>
</dbReference>
<evidence type="ECO:0000256" key="4">
    <source>
        <dbReference type="ARBA" id="ARBA00022807"/>
    </source>
</evidence>
<organism evidence="5 6">
    <name type="scientific">bacterium (Candidatus Blackallbacteria) CG17_big_fil_post_rev_8_21_14_2_50_48_46</name>
    <dbReference type="NCBI Taxonomy" id="2014261"/>
    <lineage>
        <taxon>Bacteria</taxon>
        <taxon>Candidatus Blackallbacteria</taxon>
    </lineage>
</organism>
<evidence type="ECO:0000256" key="2">
    <source>
        <dbReference type="ARBA" id="ARBA00022670"/>
    </source>
</evidence>
<dbReference type="GO" id="GO:0006508">
    <property type="term" value="P:proteolysis"/>
    <property type="evidence" value="ECO:0007669"/>
    <property type="project" value="UniProtKB-KW"/>
</dbReference>
<reference evidence="5 6" key="1">
    <citation type="submission" date="2017-09" db="EMBL/GenBank/DDBJ databases">
        <title>Depth-based differentiation of microbial function through sediment-hosted aquifers and enrichment of novel symbionts in the deep terrestrial subsurface.</title>
        <authorList>
            <person name="Probst A.J."/>
            <person name="Ladd B."/>
            <person name="Jarett J.K."/>
            <person name="Geller-Mcgrath D.E."/>
            <person name="Sieber C.M."/>
            <person name="Emerson J.B."/>
            <person name="Anantharaman K."/>
            <person name="Thomas B.C."/>
            <person name="Malmstrom R."/>
            <person name="Stieglmeier M."/>
            <person name="Klingl A."/>
            <person name="Woyke T."/>
            <person name="Ryan C.M."/>
            <person name="Banfield J.F."/>
        </authorList>
    </citation>
    <scope>NUCLEOTIDE SEQUENCE [LARGE SCALE GENOMIC DNA]</scope>
    <source>
        <strain evidence="5">CG17_big_fil_post_rev_8_21_14_2_50_48_46</strain>
    </source>
</reference>
<proteinExistence type="inferred from homology"/>
<protein>
    <recommendedName>
        <fullName evidence="7">Pyrrolidone-carboxylate peptidase</fullName>
    </recommendedName>
</protein>
<dbReference type="InterPro" id="IPR036440">
    <property type="entry name" value="Peptidase_C15-like_sf"/>
</dbReference>
<comment type="caution">
    <text evidence="5">The sequence shown here is derived from an EMBL/GenBank/DDBJ whole genome shotgun (WGS) entry which is preliminary data.</text>
</comment>